<evidence type="ECO:0000259" key="2">
    <source>
        <dbReference type="Pfam" id="PF13086"/>
    </source>
</evidence>
<dbReference type="Gene3D" id="3.40.50.300">
    <property type="entry name" value="P-loop containing nucleotide triphosphate hydrolases"/>
    <property type="match status" value="3"/>
</dbReference>
<feature type="region of interest" description="Disordered" evidence="1">
    <location>
        <begin position="1750"/>
        <end position="1837"/>
    </location>
</feature>
<dbReference type="InterPro" id="IPR049468">
    <property type="entry name" value="Restrct_endonuc-II-like_dom"/>
</dbReference>
<dbReference type="Pfam" id="PF13086">
    <property type="entry name" value="AAA_11"/>
    <property type="match status" value="1"/>
</dbReference>
<evidence type="ECO:0000259" key="3">
    <source>
        <dbReference type="Pfam" id="PF13087"/>
    </source>
</evidence>
<evidence type="ECO:0000313" key="6">
    <source>
        <dbReference type="Proteomes" id="UP001500051"/>
    </source>
</evidence>
<dbReference type="InterPro" id="IPR041677">
    <property type="entry name" value="DNA2/NAM7_AAA_11"/>
</dbReference>
<dbReference type="Pfam" id="PF13087">
    <property type="entry name" value="AAA_12"/>
    <property type="match status" value="1"/>
</dbReference>
<evidence type="ECO:0000313" key="5">
    <source>
        <dbReference type="EMBL" id="GAA3709775.1"/>
    </source>
</evidence>
<keyword evidence="6" id="KW-1185">Reference proteome</keyword>
<dbReference type="PANTHER" id="PTHR10887">
    <property type="entry name" value="DNA2/NAM7 HELICASE FAMILY"/>
    <property type="match status" value="1"/>
</dbReference>
<dbReference type="InterPro" id="IPR047187">
    <property type="entry name" value="SF1_C_Upf1"/>
</dbReference>
<dbReference type="InterPro" id="IPR045055">
    <property type="entry name" value="DNA2/NAM7-like"/>
</dbReference>
<dbReference type="CDD" id="cd18808">
    <property type="entry name" value="SF1_C_Upf1"/>
    <property type="match status" value="1"/>
</dbReference>
<name>A0ABP7DVM4_9ACTN</name>
<dbReference type="InterPro" id="IPR025103">
    <property type="entry name" value="DUF4011"/>
</dbReference>
<reference evidence="6" key="1">
    <citation type="journal article" date="2019" name="Int. J. Syst. Evol. Microbiol.">
        <title>The Global Catalogue of Microorganisms (GCM) 10K type strain sequencing project: providing services to taxonomists for standard genome sequencing and annotation.</title>
        <authorList>
            <consortium name="The Broad Institute Genomics Platform"/>
            <consortium name="The Broad Institute Genome Sequencing Center for Infectious Disease"/>
            <person name="Wu L."/>
            <person name="Ma J."/>
        </authorList>
    </citation>
    <scope>NUCLEOTIDE SEQUENCE [LARGE SCALE GENOMIC DNA]</scope>
    <source>
        <strain evidence="6">JCM 16548</strain>
    </source>
</reference>
<evidence type="ECO:0000259" key="4">
    <source>
        <dbReference type="Pfam" id="PF18741"/>
    </source>
</evidence>
<dbReference type="RefSeq" id="WP_344813208.1">
    <property type="nucleotide sequence ID" value="NZ_BAAAYX010000013.1"/>
</dbReference>
<sequence length="1998" mass="213645">MPTDLIIEVLSAPVVNHAMAHNGLPFLHRLVVSWGGTGATGTAPAPTGLVIRARVVDTFGVVLSRPWQHPVERLEAGHPLVVDSPALRLDPAYLSSVEEETGAEIVVDVQVADGGESLGVTTHPIRVQAARQWALDPGAPVLSLEMLAAFVQPNHPALPALVSEAAQILEQATGSGALAVSHATGDRNDQIVAAVFTAVHDRDIFYAQPPASWGYGQKVRTPGDVLTDRLGTCLDTTLLLASALEHVGITPVLWIAAGHAFLGYWREPERGLPDAASTQIAVPANAVDLELMGVLETTLVTRERRPPRDLVRRARQAPRDAYFLGGTAELLGVVDIGMARMLRVFPLPARRERPDGAVEVVEYVPAVEVAIPPGPSAPAGSPTASRSARSPGEPAPPRVQAWKNALLDLTLRNKLLNLRQPMTQVPLLLPPEHLGVLADQLQDGRTISVRAVDDLTGAVVSEGARDAYALPADVQRAMLVSKGTIYSGHGRDEHDRAFARLRYRARTGREETGANPLMLALGRLDWQLGDRSLAAPLLLLPVDIKGVVMPYRLAADPSGGVTVNLSLLEKLRVEFGFAVPGLDDLPVRADGEGVDVEAVVRRFREAIAASGLSFRVESEARLIIGGFTGFLLWRDLDEHWPRFVQRPLVRQLLDGKVTDIAGTSFSSPPGADPASGAALDAVVATAPIPADGAQAQAIAAARDGHSFVLEGPPGTGKSQTITNILADQLAQGRRVLFVAEKGAALDVVRHRLGEIGLLPFALDLHDHNARPAEVRARLRTALAQRAHPDDDGYRAALGEVEGSASALRGYADRLHRPNRAGLSLWSARATTLARGPGPSLTIPPGVLSTDPRLLGPSAGLDLDGLRRLVAGAADDLGGLDPDVARAWGFVGPGEAPVDAASVFALLPAADTAAADATSAVAQLTPGAAGLLERAATGDELQDLVGLLSAPLDGHELAELSSARWSAARAELTRRTETLRRASSPDLTDFAPEVLGVDLGAVRQDLRVAEHSFFLGRKGRLLTAAAPVLVHLRPGRGVPPKELTARVDALAGLADQHRAMMAGWQALPGLSGLSSGLNLLSGSGTEQLADALRVVDGHLAALGRLGARTAAETIAVRRREPELGDAPAAALAEALTRLQAVFAVSRSRTSDQQAYGAAGLLGAWRDGTDLRRSDGPHGAALRRWLRAATAVEPLAAELPEARWQLLSGVVPGTEAVAALERGMAEAALIERWDDGGFTTFDGAGQDRFVARFLGAAEAVRAASVSVLPAALIAARPFGTGTVFARVAALEREVGRSRGGLSVRSLISTYGEVIATITPCVLVSPDSLARFIAPEAMEFDLVVFDEASQITVPDAIGALGRAAACVVAGDSQQMPPYSFGQPGADEGEDLEHGDFVVVPDEESVLSECVQAGLPRLWLSWHYRSRDESLISFSNAQYYEDRLSSFPAFPGQLYDTGVSFTRVDGTFLRSGTRGTEKGLLRTNPAEAAAVVDEVLRRWRQRERSIGVVTFNIQQRALIESMLWDSELEGLRESLASKDDGLFVKNLENVQGDERDVIIFSTGFSVDANGVLPLNFGPLNRSGGERRLNVAVTRARRRVMVFCSFEPEDVRADQTSSVGIRHLRAYLEQAKYGVAPRVRSEVAIDRHAEQVASALREAGCVVQTEVGLSEFRIDLAVAAPGRGDTPTLAVLLDGPVWAARSTTGDRDGAPVSVLSAIMGWPAVARVWLPAWLSDPEGVVRELVQRAYASVEAPRQVGEVTASTSWQTYEQPGEGPAEPSDRKSEPEDPEPDVTAREPDDDHGDTTAEPVGSTEEPDATPPDLEPYAESDLGPFPSSVLERLDHDPRARREVVDVMRRIVEESGPISVERLGRRLVKAYGRTRLVDHRLTQLRALIPEDVRRDREDGFCWPAARDPRDWTGFRVSPEAKARPLTDIALLEIVNAMAYVAGQAMGIGTDELYRQTYRLFGGNRLTEPVRARLTDALRVGVARERLVERAGVVTA</sequence>
<dbReference type="EMBL" id="BAAAYX010000013">
    <property type="protein sequence ID" value="GAA3709775.1"/>
    <property type="molecule type" value="Genomic_DNA"/>
</dbReference>
<evidence type="ECO:0000256" key="1">
    <source>
        <dbReference type="SAM" id="MobiDB-lite"/>
    </source>
</evidence>
<protein>
    <submittedName>
        <fullName evidence="5">DUF3320 domain-containing protein</fullName>
    </submittedName>
</protein>
<organism evidence="5 6">
    <name type="scientific">Microlunatus aurantiacus</name>
    <dbReference type="NCBI Taxonomy" id="446786"/>
    <lineage>
        <taxon>Bacteria</taxon>
        <taxon>Bacillati</taxon>
        <taxon>Actinomycetota</taxon>
        <taxon>Actinomycetes</taxon>
        <taxon>Propionibacteriales</taxon>
        <taxon>Propionibacteriaceae</taxon>
        <taxon>Microlunatus</taxon>
    </lineage>
</organism>
<dbReference type="SUPFAM" id="SSF52540">
    <property type="entry name" value="P-loop containing nucleoside triphosphate hydrolases"/>
    <property type="match status" value="1"/>
</dbReference>
<dbReference type="Pfam" id="PF13195">
    <property type="entry name" value="DUF4011"/>
    <property type="match status" value="1"/>
</dbReference>
<feature type="compositionally biased region" description="Polar residues" evidence="1">
    <location>
        <begin position="1756"/>
        <end position="1765"/>
    </location>
</feature>
<feature type="region of interest" description="Disordered" evidence="1">
    <location>
        <begin position="371"/>
        <end position="398"/>
    </location>
</feature>
<dbReference type="PANTHER" id="PTHR10887:SF530">
    <property type="entry name" value="SUPERFAMILY I DNA HELICASES"/>
    <property type="match status" value="1"/>
</dbReference>
<gene>
    <name evidence="5" type="ORF">GCM10022204_30110</name>
</gene>
<dbReference type="InterPro" id="IPR041679">
    <property type="entry name" value="DNA2/NAM7-like_C"/>
</dbReference>
<feature type="domain" description="Restriction endonuclease type II-like" evidence="4">
    <location>
        <begin position="1645"/>
        <end position="1740"/>
    </location>
</feature>
<dbReference type="Pfam" id="PF18741">
    <property type="entry name" value="MTES_1575"/>
    <property type="match status" value="1"/>
</dbReference>
<comment type="caution">
    <text evidence="5">The sequence shown here is derived from an EMBL/GenBank/DDBJ whole genome shotgun (WGS) entry which is preliminary data.</text>
</comment>
<dbReference type="Proteomes" id="UP001500051">
    <property type="component" value="Unassembled WGS sequence"/>
</dbReference>
<feature type="domain" description="DNA2/NAM7 helicase helicase" evidence="2">
    <location>
        <begin position="693"/>
        <end position="754"/>
    </location>
</feature>
<dbReference type="InterPro" id="IPR027417">
    <property type="entry name" value="P-loop_NTPase"/>
</dbReference>
<feature type="compositionally biased region" description="Basic and acidic residues" evidence="1">
    <location>
        <begin position="1788"/>
        <end position="1800"/>
    </location>
</feature>
<proteinExistence type="predicted"/>
<accession>A0ABP7DVM4</accession>
<feature type="compositionally biased region" description="Low complexity" evidence="1">
    <location>
        <begin position="371"/>
        <end position="392"/>
    </location>
</feature>
<feature type="domain" description="DNA2/NAM7 helicase-like C-terminal" evidence="3">
    <location>
        <begin position="1400"/>
        <end position="1600"/>
    </location>
</feature>